<proteinExistence type="predicted"/>
<dbReference type="Proteomes" id="UP000481252">
    <property type="component" value="Unassembled WGS sequence"/>
</dbReference>
<evidence type="ECO:0000313" key="3">
    <source>
        <dbReference type="Proteomes" id="UP000481252"/>
    </source>
</evidence>
<dbReference type="EMBL" id="JAAKZG010000014">
    <property type="protein sequence ID" value="NGN44254.1"/>
    <property type="molecule type" value="Genomic_DNA"/>
</dbReference>
<reference evidence="2 3" key="1">
    <citation type="submission" date="2020-02" db="EMBL/GenBank/DDBJ databases">
        <title>Genome sequence of the type strain CGMCC 1.15528 of Mesorhizobium zhangyense.</title>
        <authorList>
            <person name="Gao J."/>
            <person name="Sun J."/>
        </authorList>
    </citation>
    <scope>NUCLEOTIDE SEQUENCE [LARGE SCALE GENOMIC DNA]</scope>
    <source>
        <strain evidence="2 3">CGMCC 1.15528</strain>
    </source>
</reference>
<comment type="caution">
    <text evidence="2">The sequence shown here is derived from an EMBL/GenBank/DDBJ whole genome shotgun (WGS) entry which is preliminary data.</text>
</comment>
<keyword evidence="3" id="KW-1185">Reference proteome</keyword>
<sequence>MRKLVTSSMIVLLSAFSLGAATEQPMAKSPVTRTDRCNSLQQQYANAITNHAEAKRATEAKALQKKATKFCAGKEQAQGIRAYATALKMLGVQPVDP</sequence>
<organism evidence="2 3">
    <name type="scientific">Mesorhizobium zhangyense</name>
    <dbReference type="NCBI Taxonomy" id="1776730"/>
    <lineage>
        <taxon>Bacteria</taxon>
        <taxon>Pseudomonadati</taxon>
        <taxon>Pseudomonadota</taxon>
        <taxon>Alphaproteobacteria</taxon>
        <taxon>Hyphomicrobiales</taxon>
        <taxon>Phyllobacteriaceae</taxon>
        <taxon>Mesorhizobium</taxon>
    </lineage>
</organism>
<feature type="signal peptide" evidence="1">
    <location>
        <begin position="1"/>
        <end position="20"/>
    </location>
</feature>
<name>A0A7C9RAI1_9HYPH</name>
<dbReference type="RefSeq" id="WP_165120647.1">
    <property type="nucleotide sequence ID" value="NZ_JAAKZG010000014.1"/>
</dbReference>
<accession>A0A7C9RAI1</accession>
<feature type="chain" id="PRO_5028938187" evidence="1">
    <location>
        <begin position="21"/>
        <end position="97"/>
    </location>
</feature>
<protein>
    <submittedName>
        <fullName evidence="2">Uncharacterized protein</fullName>
    </submittedName>
</protein>
<evidence type="ECO:0000313" key="2">
    <source>
        <dbReference type="EMBL" id="NGN44254.1"/>
    </source>
</evidence>
<dbReference type="AlphaFoldDB" id="A0A7C9RAI1"/>
<keyword evidence="1" id="KW-0732">Signal</keyword>
<evidence type="ECO:0000256" key="1">
    <source>
        <dbReference type="SAM" id="SignalP"/>
    </source>
</evidence>
<gene>
    <name evidence="2" type="ORF">G6N74_24595</name>
</gene>